<dbReference type="Gene3D" id="2.60.40.1190">
    <property type="match status" value="1"/>
</dbReference>
<dbReference type="AlphaFoldDB" id="A0A5C6A4Y9"/>
<dbReference type="InterPro" id="IPR029018">
    <property type="entry name" value="Hex-like_dom2"/>
</dbReference>
<dbReference type="Proteomes" id="UP000316213">
    <property type="component" value="Unassembled WGS sequence"/>
</dbReference>
<reference evidence="3 4" key="1">
    <citation type="submission" date="2019-02" db="EMBL/GenBank/DDBJ databases">
        <title>Deep-cultivation of Planctomycetes and their phenomic and genomic characterization uncovers novel biology.</title>
        <authorList>
            <person name="Wiegand S."/>
            <person name="Jogler M."/>
            <person name="Boedeker C."/>
            <person name="Pinto D."/>
            <person name="Vollmers J."/>
            <person name="Rivas-Marin E."/>
            <person name="Kohn T."/>
            <person name="Peeters S.H."/>
            <person name="Heuer A."/>
            <person name="Rast P."/>
            <person name="Oberbeckmann S."/>
            <person name="Bunk B."/>
            <person name="Jeske O."/>
            <person name="Meyerdierks A."/>
            <person name="Storesund J.E."/>
            <person name="Kallscheuer N."/>
            <person name="Luecker S."/>
            <person name="Lage O.M."/>
            <person name="Pohl T."/>
            <person name="Merkel B.J."/>
            <person name="Hornburger P."/>
            <person name="Mueller R.-W."/>
            <person name="Bruemmer F."/>
            <person name="Labrenz M."/>
            <person name="Spormann A.M."/>
            <person name="Op Den Camp H."/>
            <person name="Overmann J."/>
            <person name="Amann R."/>
            <person name="Jetten M.S.M."/>
            <person name="Mascher T."/>
            <person name="Medema M.H."/>
            <person name="Devos D.P."/>
            <person name="Kaster A.-K."/>
            <person name="Ovreas L."/>
            <person name="Rohde M."/>
            <person name="Galperin M.Y."/>
            <person name="Jogler C."/>
        </authorList>
    </citation>
    <scope>NUCLEOTIDE SEQUENCE [LARGE SCALE GENOMIC DNA]</scope>
    <source>
        <strain evidence="3 4">Pla100</strain>
    </source>
</reference>
<dbReference type="PANTHER" id="PTHR47406">
    <property type="entry name" value="COAGULATION FACTOR 5/8 TYPE, C-TERMINAL"/>
    <property type="match status" value="1"/>
</dbReference>
<sequence length="822" mass="92772" precursor="true">MKLAVTYFTALLLTPLMVLHAADGFLVEQGQSRGEIVVAETPPRAVKLAAVELQSYLEKITGSRLEIVTSPTDAMPVKIYVGESEYARRAGVNAEDLGRDAFRLVSGPDWLALVGRDWDFTPVEPWARSHTDWLNNKQADWMTLAGHPWQNPVAASLYKNYSKQLDIWNFDHRGSLNAVYAFLGDLGVRWYMPGELGEIVPKSNTIALPEVNRVVSPKFEVRSVSRPLISSSEVDDALWYLRLGANEQYGILHHGQRNLTEHPDQRARHPEYYVLLPNGKRDTESKKANACLSSPGLFQETVAYARLMFDHYDMPIVSVMPHDGFNHCQCNECKGQATIDRGPSGLASDYVWKFVVRVANELAKSHPDRKVFCGAYSTYRLPPLSIDRLPDNVWVQITNGRPIRELDNETHNDAAELRRSWQAKTRNPLSLTLNYTPFTNRGAYRPQYWPHVIARGLRDTSGKVWREDVWLSSGMGGLHHPGMSHLNPYVISRLWWDADQDVDGLLDEYYHLFYGSAAAEMKAFIEYCETNYARLGSDGGAVGEAIRLFDQAKAATAPESVYGRRIALVEEFLITLRNRASQMSIPRPAGLPQFRVIDMGKDKWRDARDTLVIDGKIDEPFWNGYSLRGNLKDSDTGKKPRYPTHFRVRWWNDNLYFAIHCTGELGVPPNIGGSRDGDPAIWNGEHLELLIETDKHSYYQIVVNPDGSITCLDRGADKKNWFNWSAQAEVATHHGDDFWSVELKLPVASSDEDPLHQLVGNMPFKSKTSSLDSGKGTSLPWYFNLFRKRVGSDDGETTAFSPIGSEAKAIDDTQMFGEIFVQ</sequence>
<name>A0A5C6A4Y9_9BACT</name>
<feature type="signal peptide" evidence="2">
    <location>
        <begin position="1"/>
        <end position="21"/>
    </location>
</feature>
<proteinExistence type="predicted"/>
<keyword evidence="2" id="KW-0732">Signal</keyword>
<organism evidence="3 4">
    <name type="scientific">Neorhodopirellula pilleata</name>
    <dbReference type="NCBI Taxonomy" id="2714738"/>
    <lineage>
        <taxon>Bacteria</taxon>
        <taxon>Pseudomonadati</taxon>
        <taxon>Planctomycetota</taxon>
        <taxon>Planctomycetia</taxon>
        <taxon>Pirellulales</taxon>
        <taxon>Pirellulaceae</taxon>
        <taxon>Neorhodopirellula</taxon>
    </lineage>
</organism>
<protein>
    <recommendedName>
        <fullName evidence="5">Carbohydrate-binding domain-containing protein</fullName>
    </recommendedName>
</protein>
<dbReference type="GO" id="GO:0005975">
    <property type="term" value="P:carbohydrate metabolic process"/>
    <property type="evidence" value="ECO:0007669"/>
    <property type="project" value="UniProtKB-ARBA"/>
</dbReference>
<dbReference type="PANTHER" id="PTHR47406:SF2">
    <property type="entry name" value="ALPHA GLUCURONIDASE N-TERMINAL DOMAIN-CONTAINING PROTEIN"/>
    <property type="match status" value="1"/>
</dbReference>
<feature type="chain" id="PRO_5023139974" description="Carbohydrate-binding domain-containing protein" evidence="2">
    <location>
        <begin position="22"/>
        <end position="822"/>
    </location>
</feature>
<dbReference type="EMBL" id="SJPM01000007">
    <property type="protein sequence ID" value="TWT94984.1"/>
    <property type="molecule type" value="Genomic_DNA"/>
</dbReference>
<evidence type="ECO:0008006" key="5">
    <source>
        <dbReference type="Google" id="ProtNLM"/>
    </source>
</evidence>
<gene>
    <name evidence="3" type="ORF">Pla100_35630</name>
</gene>
<dbReference type="InterPro" id="IPR032287">
    <property type="entry name" value="DUF4838"/>
</dbReference>
<evidence type="ECO:0000313" key="4">
    <source>
        <dbReference type="Proteomes" id="UP000316213"/>
    </source>
</evidence>
<dbReference type="RefSeq" id="WP_197168026.1">
    <property type="nucleotide sequence ID" value="NZ_SJPM01000007.1"/>
</dbReference>
<comment type="caution">
    <text evidence="3">The sequence shown here is derived from an EMBL/GenBank/DDBJ whole genome shotgun (WGS) entry which is preliminary data.</text>
</comment>
<dbReference type="Gene3D" id="3.30.379.10">
    <property type="entry name" value="Chitobiase/beta-hexosaminidase domain 2-like"/>
    <property type="match status" value="1"/>
</dbReference>
<evidence type="ECO:0000313" key="3">
    <source>
        <dbReference type="EMBL" id="TWT94984.1"/>
    </source>
</evidence>
<dbReference type="Pfam" id="PF16126">
    <property type="entry name" value="DUF4838"/>
    <property type="match status" value="1"/>
</dbReference>
<evidence type="ECO:0000256" key="2">
    <source>
        <dbReference type="SAM" id="SignalP"/>
    </source>
</evidence>
<accession>A0A5C6A4Y9</accession>
<dbReference type="GO" id="GO:0016787">
    <property type="term" value="F:hydrolase activity"/>
    <property type="evidence" value="ECO:0007669"/>
    <property type="project" value="UniProtKB-KW"/>
</dbReference>
<evidence type="ECO:0000256" key="1">
    <source>
        <dbReference type="ARBA" id="ARBA00022801"/>
    </source>
</evidence>
<dbReference type="SUPFAM" id="SSF49344">
    <property type="entry name" value="CBD9-like"/>
    <property type="match status" value="1"/>
</dbReference>
<keyword evidence="1" id="KW-0378">Hydrolase</keyword>
<keyword evidence="4" id="KW-1185">Reference proteome</keyword>